<sequence>MRSPVRSLAVPTAAVAAAVLLAGCASTPAEELEDWWSSGGSTSMKALSDTSGRVSEVSGRPADIWGPACQELLTAVAKAKKLDTIPSENARGFWTEALTAFEDGGKECVAGTGTKDEARAGAGIREVQTGLSRLAAAMSLIRKDLEAK</sequence>
<keyword evidence="5" id="KW-1185">Reference proteome</keyword>
<evidence type="ECO:0000313" key="4">
    <source>
        <dbReference type="EMBL" id="QEU82385.1"/>
    </source>
</evidence>
<dbReference type="EMBL" id="CP023701">
    <property type="protein sequence ID" value="QEU82385.1"/>
    <property type="molecule type" value="Genomic_DNA"/>
</dbReference>
<gene>
    <name evidence="4" type="ORF">CP968_32680</name>
    <name evidence="3" type="ORF">GCM10010371_33090</name>
</gene>
<name>A0A5P2UVX1_9ACTN</name>
<feature type="chain" id="PRO_5044622992" description="Lipoprotein" evidence="2">
    <location>
        <begin position="23"/>
        <end position="148"/>
    </location>
</feature>
<evidence type="ECO:0008006" key="6">
    <source>
        <dbReference type="Google" id="ProtNLM"/>
    </source>
</evidence>
<dbReference type="OrthoDB" id="4305762at2"/>
<feature type="signal peptide" evidence="2">
    <location>
        <begin position="1"/>
        <end position="22"/>
    </location>
</feature>
<reference evidence="4 5" key="2">
    <citation type="submission" date="2017-09" db="EMBL/GenBank/DDBJ databases">
        <authorList>
            <person name="Lee N."/>
            <person name="Cho B.-K."/>
        </authorList>
    </citation>
    <scope>NUCLEOTIDE SEQUENCE [LARGE SCALE GENOMIC DNA]</scope>
    <source>
        <strain evidence="4 5">ATCC 27467</strain>
    </source>
</reference>
<feature type="region of interest" description="Disordered" evidence="1">
    <location>
        <begin position="34"/>
        <end position="60"/>
    </location>
</feature>
<dbReference type="AlphaFoldDB" id="A0A5P2UVX1"/>
<dbReference type="EMBL" id="BMVX01000011">
    <property type="protein sequence ID" value="GGZ70532.1"/>
    <property type="molecule type" value="Genomic_DNA"/>
</dbReference>
<dbReference type="Proteomes" id="UP000634660">
    <property type="component" value="Unassembled WGS sequence"/>
</dbReference>
<accession>A0A5P2UVX1</accession>
<keyword evidence="2" id="KW-0732">Signal</keyword>
<dbReference type="PROSITE" id="PS51257">
    <property type="entry name" value="PROKAR_LIPOPROTEIN"/>
    <property type="match status" value="1"/>
</dbReference>
<reference evidence="3" key="3">
    <citation type="submission" date="2020-09" db="EMBL/GenBank/DDBJ databases">
        <authorList>
            <person name="Sun Q."/>
            <person name="Ohkuma M."/>
        </authorList>
    </citation>
    <scope>NUCLEOTIDE SEQUENCE</scope>
    <source>
        <strain evidence="3">JCM 4834</strain>
    </source>
</reference>
<dbReference type="KEGG" id="ssub:CP968_32680"/>
<organism evidence="4 5">
    <name type="scientific">Streptomyces subrutilus</name>
    <dbReference type="NCBI Taxonomy" id="36818"/>
    <lineage>
        <taxon>Bacteria</taxon>
        <taxon>Bacillati</taxon>
        <taxon>Actinomycetota</taxon>
        <taxon>Actinomycetes</taxon>
        <taxon>Kitasatosporales</taxon>
        <taxon>Streptomycetaceae</taxon>
        <taxon>Streptomyces</taxon>
    </lineage>
</organism>
<evidence type="ECO:0000256" key="2">
    <source>
        <dbReference type="SAM" id="SignalP"/>
    </source>
</evidence>
<dbReference type="Proteomes" id="UP000326831">
    <property type="component" value="Chromosome"/>
</dbReference>
<evidence type="ECO:0000313" key="5">
    <source>
        <dbReference type="Proteomes" id="UP000326831"/>
    </source>
</evidence>
<protein>
    <recommendedName>
        <fullName evidence="6">Lipoprotein</fullName>
    </recommendedName>
</protein>
<proteinExistence type="predicted"/>
<reference evidence="3" key="1">
    <citation type="journal article" date="2014" name="Int. J. Syst. Evol. Microbiol.">
        <title>Complete genome sequence of Corynebacterium casei LMG S-19264T (=DSM 44701T), isolated from a smear-ripened cheese.</title>
        <authorList>
            <consortium name="US DOE Joint Genome Institute (JGI-PGF)"/>
            <person name="Walter F."/>
            <person name="Albersmeier A."/>
            <person name="Kalinowski J."/>
            <person name="Ruckert C."/>
        </authorList>
    </citation>
    <scope>NUCLEOTIDE SEQUENCE</scope>
    <source>
        <strain evidence="3">JCM 4834</strain>
    </source>
</reference>
<evidence type="ECO:0000256" key="1">
    <source>
        <dbReference type="SAM" id="MobiDB-lite"/>
    </source>
</evidence>
<evidence type="ECO:0000313" key="3">
    <source>
        <dbReference type="EMBL" id="GGZ70532.1"/>
    </source>
</evidence>
<dbReference type="RefSeq" id="WP_150521393.1">
    <property type="nucleotide sequence ID" value="NZ_BMVX01000011.1"/>
</dbReference>
<feature type="compositionally biased region" description="Polar residues" evidence="1">
    <location>
        <begin position="38"/>
        <end position="53"/>
    </location>
</feature>